<proteinExistence type="predicted"/>
<dbReference type="AlphaFoldDB" id="A0A183HKF5"/>
<sequence length="134" mass="15238">MTAEHNPNRQRRAERIREGGGDGRERRGLRAAAREEMVGRGGWGTLFVVLRISTDPSVTSCFLGDFIPLLFGFVQGGRRVCLLEQQHRNVIRIVVGNRTVQLVRFTRSHKEIIYLMSKEGADNQTRSNVFPCKQ</sequence>
<feature type="region of interest" description="Disordered" evidence="1">
    <location>
        <begin position="1"/>
        <end position="27"/>
    </location>
</feature>
<evidence type="ECO:0000313" key="4">
    <source>
        <dbReference type="WBParaSite" id="OFLC_0000796601-mRNA-1"/>
    </source>
</evidence>
<dbReference type="EMBL" id="UZAJ01008683">
    <property type="protein sequence ID" value="VDO53432.1"/>
    <property type="molecule type" value="Genomic_DNA"/>
</dbReference>
<dbReference type="Proteomes" id="UP000267606">
    <property type="component" value="Unassembled WGS sequence"/>
</dbReference>
<keyword evidence="3" id="KW-1185">Reference proteome</keyword>
<reference evidence="4" key="1">
    <citation type="submission" date="2016-06" db="UniProtKB">
        <authorList>
            <consortium name="WormBaseParasite"/>
        </authorList>
    </citation>
    <scope>IDENTIFICATION</scope>
</reference>
<feature type="compositionally biased region" description="Basic and acidic residues" evidence="1">
    <location>
        <begin position="11"/>
        <end position="27"/>
    </location>
</feature>
<gene>
    <name evidence="2" type="ORF">OFLC_LOCUS7972</name>
</gene>
<evidence type="ECO:0000256" key="1">
    <source>
        <dbReference type="SAM" id="MobiDB-lite"/>
    </source>
</evidence>
<evidence type="ECO:0000313" key="3">
    <source>
        <dbReference type="Proteomes" id="UP000267606"/>
    </source>
</evidence>
<reference evidence="2 3" key="2">
    <citation type="submission" date="2018-11" db="EMBL/GenBank/DDBJ databases">
        <authorList>
            <consortium name="Pathogen Informatics"/>
        </authorList>
    </citation>
    <scope>NUCLEOTIDE SEQUENCE [LARGE SCALE GENOMIC DNA]</scope>
</reference>
<dbReference type="WBParaSite" id="OFLC_0000796601-mRNA-1">
    <property type="protein sequence ID" value="OFLC_0000796601-mRNA-1"/>
    <property type="gene ID" value="OFLC_0000796601"/>
</dbReference>
<protein>
    <submittedName>
        <fullName evidence="2 4">Uncharacterized protein</fullName>
    </submittedName>
</protein>
<name>A0A183HKF5_9BILA</name>
<accession>A0A183HKF5</accession>
<evidence type="ECO:0000313" key="2">
    <source>
        <dbReference type="EMBL" id="VDO53432.1"/>
    </source>
</evidence>
<organism evidence="4">
    <name type="scientific">Onchocerca flexuosa</name>
    <dbReference type="NCBI Taxonomy" id="387005"/>
    <lineage>
        <taxon>Eukaryota</taxon>
        <taxon>Metazoa</taxon>
        <taxon>Ecdysozoa</taxon>
        <taxon>Nematoda</taxon>
        <taxon>Chromadorea</taxon>
        <taxon>Rhabditida</taxon>
        <taxon>Spirurina</taxon>
        <taxon>Spiruromorpha</taxon>
        <taxon>Filarioidea</taxon>
        <taxon>Onchocercidae</taxon>
        <taxon>Onchocerca</taxon>
    </lineage>
</organism>